<dbReference type="SMART" id="SM00829">
    <property type="entry name" value="PKS_ER"/>
    <property type="match status" value="1"/>
</dbReference>
<dbReference type="InterPro" id="IPR047109">
    <property type="entry name" value="CAD-like"/>
</dbReference>
<comment type="pathway">
    <text evidence="2">Aromatic compound metabolism; phenylpropanoid biosynthesis.</text>
</comment>
<dbReference type="InterPro" id="IPR002328">
    <property type="entry name" value="ADH_Zn_CS"/>
</dbReference>
<evidence type="ECO:0000256" key="10">
    <source>
        <dbReference type="ARBA" id="ARBA00047329"/>
    </source>
</evidence>
<dbReference type="Gene3D" id="3.40.50.720">
    <property type="entry name" value="NAD(P)-binding Rossmann-like Domain"/>
    <property type="match status" value="1"/>
</dbReference>
<dbReference type="GO" id="GO:0008270">
    <property type="term" value="F:zinc ion binding"/>
    <property type="evidence" value="ECO:0007669"/>
    <property type="project" value="InterPro"/>
</dbReference>
<reference evidence="18" key="2">
    <citation type="submission" date="2018-08" db="UniProtKB">
        <authorList>
            <consortium name="EnsemblPlants"/>
        </authorList>
    </citation>
    <scope>IDENTIFICATION</scope>
    <source>
        <strain evidence="18">Yugu1</strain>
    </source>
</reference>
<evidence type="ECO:0000256" key="16">
    <source>
        <dbReference type="SAM" id="MobiDB-lite"/>
    </source>
</evidence>
<dbReference type="PANTHER" id="PTHR42683">
    <property type="entry name" value="ALDEHYDE REDUCTASE"/>
    <property type="match status" value="1"/>
</dbReference>
<keyword evidence="8" id="KW-0521">NADP</keyword>
<dbReference type="InParanoid" id="K4A1U9"/>
<dbReference type="EC" id="1.1.1.195" evidence="4"/>
<dbReference type="eggNOG" id="KOG0023">
    <property type="taxonomic scope" value="Eukaryota"/>
</dbReference>
<dbReference type="Proteomes" id="UP000004995">
    <property type="component" value="Unassembled WGS sequence"/>
</dbReference>
<dbReference type="Gene3D" id="3.90.180.10">
    <property type="entry name" value="Medium-chain alcohol dehydrogenases, catalytic domain"/>
    <property type="match status" value="1"/>
</dbReference>
<dbReference type="EMBL" id="AGNK02001069">
    <property type="status" value="NOT_ANNOTATED_CDS"/>
    <property type="molecule type" value="Genomic_DNA"/>
</dbReference>
<dbReference type="AlphaFoldDB" id="K4A1U9"/>
<dbReference type="PROSITE" id="PS00059">
    <property type="entry name" value="ADH_ZINC"/>
    <property type="match status" value="1"/>
</dbReference>
<keyword evidence="6" id="KW-0438">Lignin biosynthesis</keyword>
<dbReference type="InterPro" id="IPR011032">
    <property type="entry name" value="GroES-like_sf"/>
</dbReference>
<evidence type="ECO:0000256" key="3">
    <source>
        <dbReference type="ARBA" id="ARBA00011738"/>
    </source>
</evidence>
<dbReference type="InterPro" id="IPR036291">
    <property type="entry name" value="NAD(P)-bd_dom_sf"/>
</dbReference>
<dbReference type="SUPFAM" id="SSF51735">
    <property type="entry name" value="NAD(P)-binding Rossmann-fold domains"/>
    <property type="match status" value="1"/>
</dbReference>
<comment type="catalytic activity">
    <reaction evidence="14">
        <text>(E)-cinnamyl alcohol + NADP(+) = (E)-cinnamaldehyde + NADPH + H(+)</text>
        <dbReference type="Rhea" id="RHEA:10392"/>
        <dbReference type="ChEBI" id="CHEBI:15378"/>
        <dbReference type="ChEBI" id="CHEBI:16731"/>
        <dbReference type="ChEBI" id="CHEBI:33227"/>
        <dbReference type="ChEBI" id="CHEBI:57783"/>
        <dbReference type="ChEBI" id="CHEBI:58349"/>
        <dbReference type="EC" id="1.1.1.195"/>
    </reaction>
    <physiologicalReaction direction="right-to-left" evidence="14">
        <dbReference type="Rhea" id="RHEA:10394"/>
    </physiologicalReaction>
</comment>
<feature type="region of interest" description="Disordered" evidence="16">
    <location>
        <begin position="20"/>
        <end position="61"/>
    </location>
</feature>
<evidence type="ECO:0000256" key="11">
    <source>
        <dbReference type="ARBA" id="ARBA00048379"/>
    </source>
</evidence>
<keyword evidence="5 15" id="KW-0479">Metal-binding</keyword>
<proteinExistence type="inferred from homology"/>
<dbReference type="Gramene" id="KQL24413">
    <property type="protein sequence ID" value="KQL24413"/>
    <property type="gene ID" value="SETIT_032845mg"/>
</dbReference>
<dbReference type="Pfam" id="PF08240">
    <property type="entry name" value="ADH_N"/>
    <property type="match status" value="1"/>
</dbReference>
<comment type="similarity">
    <text evidence="15">Belongs to the zinc-containing alcohol dehydrogenase family.</text>
</comment>
<comment type="cofactor">
    <cofactor evidence="1 15">
        <name>Zn(2+)</name>
        <dbReference type="ChEBI" id="CHEBI:29105"/>
    </cofactor>
</comment>
<dbReference type="FunFam" id="3.40.50.720:FF:000022">
    <property type="entry name" value="Cinnamyl alcohol dehydrogenase"/>
    <property type="match status" value="1"/>
</dbReference>
<keyword evidence="19" id="KW-1185">Reference proteome</keyword>
<comment type="catalytic activity">
    <reaction evidence="13">
        <text>(E)-coniferol + NADP(+) = (E)-coniferaldehyde + NADPH + H(+)</text>
        <dbReference type="Rhea" id="RHEA:22444"/>
        <dbReference type="ChEBI" id="CHEBI:15378"/>
        <dbReference type="ChEBI" id="CHEBI:16547"/>
        <dbReference type="ChEBI" id="CHEBI:17745"/>
        <dbReference type="ChEBI" id="CHEBI:57783"/>
        <dbReference type="ChEBI" id="CHEBI:58349"/>
        <dbReference type="EC" id="1.1.1.195"/>
    </reaction>
    <physiologicalReaction direction="right-to-left" evidence="13">
        <dbReference type="Rhea" id="RHEA:22446"/>
    </physiologicalReaction>
</comment>
<evidence type="ECO:0000256" key="14">
    <source>
        <dbReference type="ARBA" id="ARBA00049332"/>
    </source>
</evidence>
<evidence type="ECO:0000256" key="9">
    <source>
        <dbReference type="ARBA" id="ARBA00023002"/>
    </source>
</evidence>
<feature type="domain" description="Enoyl reductase (ER)" evidence="17">
    <location>
        <begin position="87"/>
        <end position="420"/>
    </location>
</feature>
<evidence type="ECO:0000256" key="12">
    <source>
        <dbReference type="ARBA" id="ARBA00049226"/>
    </source>
</evidence>
<keyword evidence="9" id="KW-0560">Oxidoreductase</keyword>
<evidence type="ECO:0000256" key="2">
    <source>
        <dbReference type="ARBA" id="ARBA00004928"/>
    </source>
</evidence>
<evidence type="ECO:0000313" key="18">
    <source>
        <dbReference type="EnsemblPlants" id="KQL24413"/>
    </source>
</evidence>
<dbReference type="CDD" id="cd05283">
    <property type="entry name" value="CAD1"/>
    <property type="match status" value="1"/>
</dbReference>
<accession>K4A1U9</accession>
<evidence type="ECO:0000256" key="13">
    <source>
        <dbReference type="ARBA" id="ARBA00049311"/>
    </source>
</evidence>
<evidence type="ECO:0000256" key="1">
    <source>
        <dbReference type="ARBA" id="ARBA00001947"/>
    </source>
</evidence>
<organism evidence="18 19">
    <name type="scientific">Setaria italica</name>
    <name type="common">Foxtail millet</name>
    <name type="synonym">Panicum italicum</name>
    <dbReference type="NCBI Taxonomy" id="4555"/>
    <lineage>
        <taxon>Eukaryota</taxon>
        <taxon>Viridiplantae</taxon>
        <taxon>Streptophyta</taxon>
        <taxon>Embryophyta</taxon>
        <taxon>Tracheophyta</taxon>
        <taxon>Spermatophyta</taxon>
        <taxon>Magnoliopsida</taxon>
        <taxon>Liliopsida</taxon>
        <taxon>Poales</taxon>
        <taxon>Poaceae</taxon>
        <taxon>PACMAD clade</taxon>
        <taxon>Panicoideae</taxon>
        <taxon>Panicodae</taxon>
        <taxon>Paniceae</taxon>
        <taxon>Cenchrinae</taxon>
        <taxon>Setaria</taxon>
    </lineage>
</organism>
<dbReference type="Pfam" id="PF00107">
    <property type="entry name" value="ADH_zinc_N"/>
    <property type="match status" value="1"/>
</dbReference>
<reference evidence="19" key="1">
    <citation type="journal article" date="2012" name="Nat. Biotechnol.">
        <title>Reference genome sequence of the model plant Setaria.</title>
        <authorList>
            <person name="Bennetzen J.L."/>
            <person name="Schmutz J."/>
            <person name="Wang H."/>
            <person name="Percifield R."/>
            <person name="Hawkins J."/>
            <person name="Pontaroli A.C."/>
            <person name="Estep M."/>
            <person name="Feng L."/>
            <person name="Vaughn J.N."/>
            <person name="Grimwood J."/>
            <person name="Jenkins J."/>
            <person name="Barry K."/>
            <person name="Lindquist E."/>
            <person name="Hellsten U."/>
            <person name="Deshpande S."/>
            <person name="Wang X."/>
            <person name="Wu X."/>
            <person name="Mitros T."/>
            <person name="Triplett J."/>
            <person name="Yang X."/>
            <person name="Ye C.Y."/>
            <person name="Mauro-Herrera M."/>
            <person name="Wang L."/>
            <person name="Li P."/>
            <person name="Sharma M."/>
            <person name="Sharma R."/>
            <person name="Ronald P.C."/>
            <person name="Panaud O."/>
            <person name="Kellogg E.A."/>
            <person name="Brutnell T.P."/>
            <person name="Doust A.N."/>
            <person name="Tuskan G.A."/>
            <person name="Rokhsar D."/>
            <person name="Devos K.M."/>
        </authorList>
    </citation>
    <scope>NUCLEOTIDE SEQUENCE [LARGE SCALE GENOMIC DNA]</scope>
    <source>
        <strain evidence="19">cv. Yugu1</strain>
    </source>
</reference>
<evidence type="ECO:0000313" key="19">
    <source>
        <dbReference type="Proteomes" id="UP000004995"/>
    </source>
</evidence>
<comment type="catalytic activity">
    <reaction evidence="10">
        <text>(E)-4-coumaroyl alcohol + NADP(+) = (E)-4-coumaraldehyde + NADPH + H(+)</text>
        <dbReference type="Rhea" id="RHEA:45724"/>
        <dbReference type="ChEBI" id="CHEBI:15378"/>
        <dbReference type="ChEBI" id="CHEBI:28353"/>
        <dbReference type="ChEBI" id="CHEBI:57783"/>
        <dbReference type="ChEBI" id="CHEBI:58349"/>
        <dbReference type="ChEBI" id="CHEBI:64555"/>
        <dbReference type="EC" id="1.1.1.195"/>
    </reaction>
    <physiologicalReaction direction="right-to-left" evidence="10">
        <dbReference type="Rhea" id="RHEA:45726"/>
    </physiologicalReaction>
</comment>
<evidence type="ECO:0000256" key="15">
    <source>
        <dbReference type="RuleBase" id="RU361277"/>
    </source>
</evidence>
<name>K4A1U9_SETIT</name>
<dbReference type="FunFam" id="3.90.180.10:FF:000100">
    <property type="entry name" value="Putative cinnamyl alcohol dehydrogenase 6"/>
    <property type="match status" value="1"/>
</dbReference>
<evidence type="ECO:0000256" key="8">
    <source>
        <dbReference type="ARBA" id="ARBA00022857"/>
    </source>
</evidence>
<dbReference type="GO" id="GO:0045551">
    <property type="term" value="F:cinnamyl-alcohol dehydrogenase activity"/>
    <property type="evidence" value="ECO:0000318"/>
    <property type="project" value="GO_Central"/>
</dbReference>
<evidence type="ECO:0000256" key="7">
    <source>
        <dbReference type="ARBA" id="ARBA00022833"/>
    </source>
</evidence>
<protein>
    <recommendedName>
        <fullName evidence="4">cinnamyl-alcohol dehydrogenase</fullName>
        <ecNumber evidence="4">1.1.1.195</ecNumber>
    </recommendedName>
</protein>
<sequence>MSLRRRSTVRSMMIVPSRYRGRGWRRGGDGDGRRRPTGVLDLPPRLGSEDMASPGRNRSGTTCCLQIPAPVAGEDEQHPLEPRTHTKHSRTLMNASNTAQFWVLRDGDVTIKVLFCGICHTDLHVIKNEWGNAMYPVVPGHEVVGVVTDVGPGVTKFEAGDTVGVGYFVDSCRSCESCSTGHENYCPDVVLASNGVDGDGATTQGGFSDVVVVDQDYVVRVPRSLPPDGAAPLLCAGVTVYSPMVQYGLNAPGKRLGVVGLGGLGHIAVKFGKAFGMTVTVISSSPGKREEAIERLGADEFLVSSDPEQMKAEAGTMDGIIDTVSAWHPLAALLELLKPMGQMVLVGVPSKPLELPAFAVCPSGKRVAGNGVGSVGDCQAMLDFAGEHGITADVEVVGMDYVNKAIERLERNDVRYRFVVDVAGSLGADA</sequence>
<dbReference type="OMA" id="KEQWLFK"/>
<dbReference type="InterPro" id="IPR013149">
    <property type="entry name" value="ADH-like_C"/>
</dbReference>
<comment type="catalytic activity">
    <reaction evidence="11">
        <text>(E)-sinapyl alcohol + NADP(+) = (E)-sinapaldehyde + NADPH + H(+)</text>
        <dbReference type="Rhea" id="RHEA:45704"/>
        <dbReference type="ChEBI" id="CHEBI:15378"/>
        <dbReference type="ChEBI" id="CHEBI:27949"/>
        <dbReference type="ChEBI" id="CHEBI:57783"/>
        <dbReference type="ChEBI" id="CHEBI:58349"/>
        <dbReference type="ChEBI" id="CHEBI:64557"/>
        <dbReference type="EC" id="1.1.1.195"/>
    </reaction>
    <physiologicalReaction direction="right-to-left" evidence="11">
        <dbReference type="Rhea" id="RHEA:45706"/>
    </physiologicalReaction>
</comment>
<comment type="subunit">
    <text evidence="3">Homodimer.</text>
</comment>
<evidence type="ECO:0000259" key="17">
    <source>
        <dbReference type="SMART" id="SM00829"/>
    </source>
</evidence>
<dbReference type="SUPFAM" id="SSF50129">
    <property type="entry name" value="GroES-like"/>
    <property type="match status" value="1"/>
</dbReference>
<dbReference type="STRING" id="4555.K4A1U9"/>
<evidence type="ECO:0000256" key="5">
    <source>
        <dbReference type="ARBA" id="ARBA00022723"/>
    </source>
</evidence>
<dbReference type="GO" id="GO:0009809">
    <property type="term" value="P:lignin biosynthetic process"/>
    <property type="evidence" value="ECO:0000318"/>
    <property type="project" value="GO_Central"/>
</dbReference>
<keyword evidence="7 15" id="KW-0862">Zinc</keyword>
<evidence type="ECO:0000256" key="6">
    <source>
        <dbReference type="ARBA" id="ARBA00022733"/>
    </source>
</evidence>
<evidence type="ECO:0000256" key="4">
    <source>
        <dbReference type="ARBA" id="ARBA00013171"/>
    </source>
</evidence>
<dbReference type="InterPro" id="IPR013154">
    <property type="entry name" value="ADH-like_N"/>
</dbReference>
<dbReference type="HOGENOM" id="CLU_026673_20_2_1"/>
<dbReference type="InterPro" id="IPR020843">
    <property type="entry name" value="ER"/>
</dbReference>
<dbReference type="EnsemblPlants" id="KQL24413">
    <property type="protein sequence ID" value="KQL24413"/>
    <property type="gene ID" value="SETIT_032845mg"/>
</dbReference>
<comment type="catalytic activity">
    <reaction evidence="12">
        <text>(E)-caffeyl alcohol + NADP(+) = (E)-caffeyl aldehyde + NADPH + H(+)</text>
        <dbReference type="Rhea" id="RHEA:45728"/>
        <dbReference type="ChEBI" id="CHEBI:15378"/>
        <dbReference type="ChEBI" id="CHEBI:28323"/>
        <dbReference type="ChEBI" id="CHEBI:31334"/>
        <dbReference type="ChEBI" id="CHEBI:57783"/>
        <dbReference type="ChEBI" id="CHEBI:58349"/>
    </reaction>
    <physiologicalReaction direction="right-to-left" evidence="12">
        <dbReference type="Rhea" id="RHEA:45730"/>
    </physiologicalReaction>
</comment>